<evidence type="ECO:0000313" key="9">
    <source>
        <dbReference type="Proteomes" id="UP000034678"/>
    </source>
</evidence>
<dbReference type="InterPro" id="IPR020568">
    <property type="entry name" value="Ribosomal_Su5_D2-typ_SF"/>
</dbReference>
<dbReference type="Pfam" id="PF01138">
    <property type="entry name" value="RNase_PH"/>
    <property type="match status" value="1"/>
</dbReference>
<evidence type="ECO:0000256" key="3">
    <source>
        <dbReference type="ARBA" id="ARBA00022679"/>
    </source>
</evidence>
<dbReference type="PATRIC" id="fig|1619142.3.peg.377"/>
<proteinExistence type="inferred from homology"/>
<dbReference type="Proteomes" id="UP000034678">
    <property type="component" value="Unassembled WGS sequence"/>
</dbReference>
<dbReference type="EC" id="2.7.7.8" evidence="2"/>
<evidence type="ECO:0000256" key="5">
    <source>
        <dbReference type="ARBA" id="ARBA00022884"/>
    </source>
</evidence>
<dbReference type="GO" id="GO:0006402">
    <property type="term" value="P:mRNA catabolic process"/>
    <property type="evidence" value="ECO:0007669"/>
    <property type="project" value="InterPro"/>
</dbReference>
<dbReference type="InterPro" id="IPR012162">
    <property type="entry name" value="PNPase"/>
</dbReference>
<feature type="domain" description="S1 motif" evidence="7">
    <location>
        <begin position="281"/>
        <end position="349"/>
    </location>
</feature>
<dbReference type="PROSITE" id="PS50084">
    <property type="entry name" value="KH_TYPE_1"/>
    <property type="match status" value="1"/>
</dbReference>
<dbReference type="SMART" id="SM00316">
    <property type="entry name" value="S1"/>
    <property type="match status" value="1"/>
</dbReference>
<comment type="caution">
    <text evidence="8">The sequence shown here is derived from an EMBL/GenBank/DDBJ whole genome shotgun (WGS) entry which is preliminary data.</text>
</comment>
<keyword evidence="5 6" id="KW-0694">RNA-binding</keyword>
<accession>A0A0G1AGH1</accession>
<dbReference type="FunFam" id="3.30.1370.10:FF:000001">
    <property type="entry name" value="Polyribonucleotide nucleotidyltransferase"/>
    <property type="match status" value="1"/>
</dbReference>
<evidence type="ECO:0000256" key="4">
    <source>
        <dbReference type="ARBA" id="ARBA00022695"/>
    </source>
</evidence>
<dbReference type="PANTHER" id="PTHR11252:SF0">
    <property type="entry name" value="POLYRIBONUCLEOTIDE NUCLEOTIDYLTRANSFERASE 1, MITOCHONDRIAL"/>
    <property type="match status" value="1"/>
</dbReference>
<dbReference type="SUPFAM" id="SSF54791">
    <property type="entry name" value="Eukaryotic type KH-domain (KH-domain type I)"/>
    <property type="match status" value="1"/>
</dbReference>
<dbReference type="PROSITE" id="PS50126">
    <property type="entry name" value="S1"/>
    <property type="match status" value="1"/>
</dbReference>
<dbReference type="Gene3D" id="3.30.230.70">
    <property type="entry name" value="GHMP Kinase, N-terminal domain"/>
    <property type="match status" value="1"/>
</dbReference>
<protein>
    <recommendedName>
        <fullName evidence="2">polyribonucleotide nucleotidyltransferase</fullName>
        <ecNumber evidence="2">2.7.7.8</ecNumber>
    </recommendedName>
</protein>
<evidence type="ECO:0000256" key="1">
    <source>
        <dbReference type="ARBA" id="ARBA00007404"/>
    </source>
</evidence>
<dbReference type="CDD" id="cd02393">
    <property type="entry name" value="KH-I_PNPase"/>
    <property type="match status" value="1"/>
</dbReference>
<dbReference type="EMBL" id="LCDU01000008">
    <property type="protein sequence ID" value="KKS60120.1"/>
    <property type="molecule type" value="Genomic_DNA"/>
</dbReference>
<dbReference type="InterPro" id="IPR003029">
    <property type="entry name" value="S1_domain"/>
</dbReference>
<dbReference type="InterPro" id="IPR012340">
    <property type="entry name" value="NA-bd_OB-fold"/>
</dbReference>
<keyword evidence="3 8" id="KW-0808">Transferase</keyword>
<organism evidence="8 9">
    <name type="scientific">candidate division WWE3 bacterium GW2011_GWF2_42_42</name>
    <dbReference type="NCBI Taxonomy" id="1619142"/>
    <lineage>
        <taxon>Bacteria</taxon>
        <taxon>Katanobacteria</taxon>
    </lineage>
</organism>
<evidence type="ECO:0000256" key="6">
    <source>
        <dbReference type="PROSITE-ProRule" id="PRU00117"/>
    </source>
</evidence>
<dbReference type="InterPro" id="IPR004088">
    <property type="entry name" value="KH_dom_type_1"/>
</dbReference>
<dbReference type="InterPro" id="IPR036612">
    <property type="entry name" value="KH_dom_type_1_sf"/>
</dbReference>
<dbReference type="PANTHER" id="PTHR11252">
    <property type="entry name" value="POLYRIBONUCLEOTIDE NUCLEOTIDYLTRANSFERASE"/>
    <property type="match status" value="1"/>
</dbReference>
<dbReference type="Pfam" id="PF00013">
    <property type="entry name" value="KH_1"/>
    <property type="match status" value="1"/>
</dbReference>
<keyword evidence="4" id="KW-0548">Nucleotidyltransferase</keyword>
<gene>
    <name evidence="8" type="ORF">UV26_C0008G0001</name>
</gene>
<evidence type="ECO:0000259" key="7">
    <source>
        <dbReference type="PROSITE" id="PS50126"/>
    </source>
</evidence>
<dbReference type="AlphaFoldDB" id="A0A0G1AGH1"/>
<dbReference type="GO" id="GO:0004654">
    <property type="term" value="F:polyribonucleotide nucleotidyltransferase activity"/>
    <property type="evidence" value="ECO:0007669"/>
    <property type="project" value="UniProtKB-EC"/>
</dbReference>
<sequence>TRGVTQALTVCTLGSPSMELLVQNMYGEFNKRFIHYYNFPPFSTGETGRMGAPKSREVGHGMLAEKALKAVIPSQTDFPYTVLLVSEVLSSSGSSSMAATCGSTLALMDAGVPIKEMVAGVGVGIITTDDFSNYKIMTDLAYLEDAYGFLDFKMTGSRNGVTAIQADMKIKGIPVEILKDIIAQSKEARMKVLDEMEKTITAPKDTVSKYAPKTTMIKINPEKIGMVIGSGGKVIKEIQETTQSEIFIEEDGTVIISAVEMENVQKAAKIVDGLTRELRTGEIFDGVVKDLLDFGALVEILPGRVGLMHVSEITNSYVKKVEDWYKPGDKVKVKVIGLGPEGKISLSHKALEPKSDGLEN</sequence>
<dbReference type="InterPro" id="IPR001247">
    <property type="entry name" value="ExoRNase_PH_dom1"/>
</dbReference>
<dbReference type="SMART" id="SM00322">
    <property type="entry name" value="KH"/>
    <property type="match status" value="1"/>
</dbReference>
<evidence type="ECO:0000256" key="2">
    <source>
        <dbReference type="ARBA" id="ARBA00012416"/>
    </source>
</evidence>
<dbReference type="SUPFAM" id="SSF50249">
    <property type="entry name" value="Nucleic acid-binding proteins"/>
    <property type="match status" value="1"/>
</dbReference>
<dbReference type="InterPro" id="IPR036345">
    <property type="entry name" value="ExoRNase_PH_dom2_sf"/>
</dbReference>
<dbReference type="Gene3D" id="2.40.50.140">
    <property type="entry name" value="Nucleic acid-binding proteins"/>
    <property type="match status" value="1"/>
</dbReference>
<dbReference type="GO" id="GO:0000175">
    <property type="term" value="F:3'-5'-RNA exonuclease activity"/>
    <property type="evidence" value="ECO:0007669"/>
    <property type="project" value="TreeGrafter"/>
</dbReference>
<dbReference type="SUPFAM" id="SSF55666">
    <property type="entry name" value="Ribonuclease PH domain 2-like"/>
    <property type="match status" value="1"/>
</dbReference>
<evidence type="ECO:0000313" key="8">
    <source>
        <dbReference type="EMBL" id="KKS60120.1"/>
    </source>
</evidence>
<reference evidence="8 9" key="1">
    <citation type="journal article" date="2015" name="Nature">
        <title>rRNA introns, odd ribosomes, and small enigmatic genomes across a large radiation of phyla.</title>
        <authorList>
            <person name="Brown C.T."/>
            <person name="Hug L.A."/>
            <person name="Thomas B.C."/>
            <person name="Sharon I."/>
            <person name="Castelle C.J."/>
            <person name="Singh A."/>
            <person name="Wilkins M.J."/>
            <person name="Williams K.H."/>
            <person name="Banfield J.F."/>
        </authorList>
    </citation>
    <scope>NUCLEOTIDE SEQUENCE [LARGE SCALE GENOMIC DNA]</scope>
</reference>
<dbReference type="InterPro" id="IPR027408">
    <property type="entry name" value="PNPase/RNase_PH_dom_sf"/>
</dbReference>
<dbReference type="SUPFAM" id="SSF54211">
    <property type="entry name" value="Ribosomal protein S5 domain 2-like"/>
    <property type="match status" value="1"/>
</dbReference>
<comment type="similarity">
    <text evidence="1">Belongs to the polyribonucleotide nucleotidyltransferase family.</text>
</comment>
<dbReference type="Gene3D" id="3.30.1370.10">
    <property type="entry name" value="K Homology domain, type 1"/>
    <property type="match status" value="1"/>
</dbReference>
<dbReference type="Pfam" id="PF00575">
    <property type="entry name" value="S1"/>
    <property type="match status" value="1"/>
</dbReference>
<dbReference type="STRING" id="1619142.UV26_C0008G0001"/>
<dbReference type="GO" id="GO:0005829">
    <property type="term" value="C:cytosol"/>
    <property type="evidence" value="ECO:0007669"/>
    <property type="project" value="TreeGrafter"/>
</dbReference>
<dbReference type="InterPro" id="IPR004087">
    <property type="entry name" value="KH_dom"/>
</dbReference>
<dbReference type="GO" id="GO:0003723">
    <property type="term" value="F:RNA binding"/>
    <property type="evidence" value="ECO:0007669"/>
    <property type="project" value="UniProtKB-UniRule"/>
</dbReference>
<feature type="non-terminal residue" evidence="8">
    <location>
        <position position="1"/>
    </location>
</feature>
<name>A0A0G1AGH1_UNCKA</name>